<dbReference type="PANTHER" id="PTHR35802">
    <property type="entry name" value="PROTEASE SYNTHASE AND SPORULATION PROTEIN PAI 2"/>
    <property type="match status" value="1"/>
</dbReference>
<protein>
    <submittedName>
        <fullName evidence="1">Transcriptional regulator</fullName>
    </submittedName>
</protein>
<dbReference type="Pfam" id="PF04299">
    <property type="entry name" value="FMN_bind_2"/>
    <property type="match status" value="1"/>
</dbReference>
<dbReference type="InterPro" id="IPR007396">
    <property type="entry name" value="TR_PAI2-type"/>
</dbReference>
<dbReference type="OrthoDB" id="9794948at2"/>
<dbReference type="EMBL" id="CP009451">
    <property type="protein sequence ID" value="AIR05598.1"/>
    <property type="molecule type" value="Genomic_DNA"/>
</dbReference>
<dbReference type="SUPFAM" id="SSF50475">
    <property type="entry name" value="FMN-binding split barrel"/>
    <property type="match status" value="1"/>
</dbReference>
<dbReference type="AlphaFoldDB" id="A0A089PZV4"/>
<reference evidence="1 2" key="1">
    <citation type="submission" date="2014-09" db="EMBL/GenBank/DDBJ databases">
        <title>Cedecea neteri SSMD04 Genome Sequencing.</title>
        <authorList>
            <person name="Tan J.-Y."/>
        </authorList>
    </citation>
    <scope>NUCLEOTIDE SEQUENCE [LARGE SCALE GENOMIC DNA]</scope>
    <source>
        <strain evidence="1 2">SSMD04</strain>
    </source>
</reference>
<name>A0A089PZV4_9ENTR</name>
<dbReference type="PANTHER" id="PTHR35802:SF1">
    <property type="entry name" value="PROTEASE SYNTHASE AND SPORULATION PROTEIN PAI 2"/>
    <property type="match status" value="1"/>
</dbReference>
<dbReference type="InterPro" id="IPR012349">
    <property type="entry name" value="Split_barrel_FMN-bd"/>
</dbReference>
<sequence>MYIPRHFQEHDINVLQGLIRANPLGILIVQSAGVPDAFDIPFELCPEQGELGTLRAHIARANPLWRSLQPEQEVLVVFRGAQGYISPGWYPGKLEHHKEVPTWNYQTVQARGKITVRDDADFVLQQITSLTRQQEAPMEMPWQVSDAPPAFIDSMLKAIIGIEIPLASLIGKTKLGQNKKLEDRAGAAQGLMAKGEREIGEAMLHSIARRDKK</sequence>
<organism evidence="1 2">
    <name type="scientific">Cedecea neteri</name>
    <dbReference type="NCBI Taxonomy" id="158822"/>
    <lineage>
        <taxon>Bacteria</taxon>
        <taxon>Pseudomonadati</taxon>
        <taxon>Pseudomonadota</taxon>
        <taxon>Gammaproteobacteria</taxon>
        <taxon>Enterobacterales</taxon>
        <taxon>Enterobacteriaceae</taxon>
        <taxon>Cedecea</taxon>
    </lineage>
</organism>
<dbReference type="Proteomes" id="UP000029481">
    <property type="component" value="Chromosome"/>
</dbReference>
<dbReference type="Gene3D" id="2.30.110.10">
    <property type="entry name" value="Electron Transport, Fmn-binding Protein, Chain A"/>
    <property type="match status" value="1"/>
</dbReference>
<gene>
    <name evidence="1" type="ORF">JT31_13545</name>
</gene>
<dbReference type="PIRSF" id="PIRSF010372">
    <property type="entry name" value="PaiB"/>
    <property type="match status" value="1"/>
</dbReference>
<dbReference type="KEGG" id="cnt:JT31_13545"/>
<proteinExistence type="predicted"/>
<keyword evidence="2" id="KW-1185">Reference proteome</keyword>
<evidence type="ECO:0000313" key="1">
    <source>
        <dbReference type="EMBL" id="AIR05598.1"/>
    </source>
</evidence>
<evidence type="ECO:0000313" key="2">
    <source>
        <dbReference type="Proteomes" id="UP000029481"/>
    </source>
</evidence>
<accession>A0A089PZV4</accession>